<protein>
    <recommendedName>
        <fullName evidence="4">F-actin-capping protein subunit alpha</fullName>
    </recommendedName>
</protein>
<dbReference type="PRINTS" id="PR00191">
    <property type="entry name" value="FACTINCAPA"/>
</dbReference>
<evidence type="ECO:0000256" key="1">
    <source>
        <dbReference type="ARBA" id="ARBA00010479"/>
    </source>
</evidence>
<sequence length="292" mass="33651">MCTRQELREPEKVFLICSLLRQAPPGEFSQVVRDLSALVQDDQLVRQAAARVGACHNKNNFTPIQIHPNGHTVLLTHYNDLGENRFFDPQDKFSFEFDHLSGVTSKTQLHSVMLDEGELWREALQKGLMAYVSCHFPVGNCCVFKKSLGKRQMFVACIEAHLYQPSNHWNCLWKSDWTFALTPFTTQVTGIFILQIHYFKDANLHVTVSKSVSEILNVIDQSQFVTDFVKFVKAEDTKFHIAILENIQALSEDIWGKNLRRKLPITRTFMNWNKLLNYQHLNTDISNIKAPP</sequence>
<keyword evidence="3 4" id="KW-0009">Actin-binding</keyword>
<dbReference type="SUPFAM" id="SSF90096">
    <property type="entry name" value="Subunits of heterodimeric actin filament capping protein Capz"/>
    <property type="match status" value="1"/>
</dbReference>
<comment type="similarity">
    <text evidence="1 4">Belongs to the F-actin-capping protein alpha subunit family.</text>
</comment>
<dbReference type="InterPro" id="IPR042276">
    <property type="entry name" value="CapZ_alpha/beta_2"/>
</dbReference>
<accession>A0A7L0SMR7</accession>
<dbReference type="GO" id="GO:0030863">
    <property type="term" value="C:cortical cytoskeleton"/>
    <property type="evidence" value="ECO:0007669"/>
    <property type="project" value="TreeGrafter"/>
</dbReference>
<dbReference type="InterPro" id="IPR017865">
    <property type="entry name" value="F-actin_cap_asu_CS"/>
</dbReference>
<dbReference type="AlphaFoldDB" id="A0A7L0SMR7"/>
<comment type="caution">
    <text evidence="5">The sequence shown here is derived from an EMBL/GenBank/DDBJ whole genome shotgun (WGS) entry which is preliminary data.</text>
</comment>
<dbReference type="GO" id="GO:0051016">
    <property type="term" value="P:barbed-end actin filament capping"/>
    <property type="evidence" value="ECO:0007669"/>
    <property type="project" value="UniProtKB-UniRule"/>
</dbReference>
<dbReference type="InterPro" id="IPR037282">
    <property type="entry name" value="CapZ_alpha/beta"/>
</dbReference>
<comment type="subunit">
    <text evidence="4">Heterodimer of an alpha and a beta subunit.</text>
</comment>
<reference evidence="5 6" key="1">
    <citation type="submission" date="2019-09" db="EMBL/GenBank/DDBJ databases">
        <title>Bird 10,000 Genomes (B10K) Project - Family phase.</title>
        <authorList>
            <person name="Zhang G."/>
        </authorList>
    </citation>
    <scope>NUCLEOTIDE SEQUENCE [LARGE SCALE GENOMIC DNA]</scope>
    <source>
        <strain evidence="5">B10K-DU-009-04</strain>
        <tissue evidence="5">Mixed tissue sample</tissue>
    </source>
</reference>
<evidence type="ECO:0000313" key="5">
    <source>
        <dbReference type="EMBL" id="NXL43801.1"/>
    </source>
</evidence>
<comment type="function">
    <text evidence="4">F-actin-capping proteins bind in a Ca(2+)-independent manner to the fast growing ends of actin filaments (barbed end) thereby blocking the exchange of subunits at these ends. Unlike other capping proteins (such as gelsolin and severin), these proteins do not sever actin filaments.</text>
</comment>
<name>A0A7L0SMR7_PODPO</name>
<dbReference type="Proteomes" id="UP000555275">
    <property type="component" value="Unassembled WGS sequence"/>
</dbReference>
<keyword evidence="2 4" id="KW-0117">Actin capping</keyword>
<gene>
    <name evidence="5" type="primary">Capza2_0</name>
    <name evidence="5" type="ORF">PODPOD_R08631</name>
</gene>
<dbReference type="PROSITE" id="PS00749">
    <property type="entry name" value="F_ACTIN_CAPPING_A_2"/>
    <property type="match status" value="1"/>
</dbReference>
<dbReference type="InterPro" id="IPR002189">
    <property type="entry name" value="CapZ_alpha"/>
</dbReference>
<dbReference type="GO" id="GO:0008290">
    <property type="term" value="C:F-actin capping protein complex"/>
    <property type="evidence" value="ECO:0007669"/>
    <property type="project" value="UniProtKB-UniRule"/>
</dbReference>
<dbReference type="Gene3D" id="3.90.1150.210">
    <property type="entry name" value="F-actin capping protein, beta subunit"/>
    <property type="match status" value="1"/>
</dbReference>
<dbReference type="GO" id="GO:0051015">
    <property type="term" value="F:actin filament binding"/>
    <property type="evidence" value="ECO:0007669"/>
    <property type="project" value="TreeGrafter"/>
</dbReference>
<dbReference type="EMBL" id="VXAO01000132">
    <property type="protein sequence ID" value="NXL43801.1"/>
    <property type="molecule type" value="Genomic_DNA"/>
</dbReference>
<evidence type="ECO:0000256" key="3">
    <source>
        <dbReference type="ARBA" id="ARBA00023203"/>
    </source>
</evidence>
<keyword evidence="6" id="KW-1185">Reference proteome</keyword>
<dbReference type="FunFam" id="3.90.1150.210:FF:000003">
    <property type="entry name" value="F-actin-capping protein subunit alpha"/>
    <property type="match status" value="1"/>
</dbReference>
<dbReference type="PANTHER" id="PTHR10653">
    <property type="entry name" value="F-ACTIN-CAPPING PROTEIN SUBUNIT ALPHA"/>
    <property type="match status" value="1"/>
</dbReference>
<dbReference type="OrthoDB" id="340550at2759"/>
<evidence type="ECO:0000313" key="6">
    <source>
        <dbReference type="Proteomes" id="UP000555275"/>
    </source>
</evidence>
<proteinExistence type="inferred from homology"/>
<feature type="non-terminal residue" evidence="5">
    <location>
        <position position="1"/>
    </location>
</feature>
<evidence type="ECO:0000256" key="2">
    <source>
        <dbReference type="ARBA" id="ARBA00022467"/>
    </source>
</evidence>
<evidence type="ECO:0000256" key="4">
    <source>
        <dbReference type="RuleBase" id="RU365077"/>
    </source>
</evidence>
<organism evidence="5 6">
    <name type="scientific">Podilymbus podiceps</name>
    <name type="common">Pied-billed grebe</name>
    <dbReference type="NCBI Taxonomy" id="9252"/>
    <lineage>
        <taxon>Eukaryota</taxon>
        <taxon>Metazoa</taxon>
        <taxon>Chordata</taxon>
        <taxon>Craniata</taxon>
        <taxon>Vertebrata</taxon>
        <taxon>Euteleostomi</taxon>
        <taxon>Archelosauria</taxon>
        <taxon>Archosauria</taxon>
        <taxon>Dinosauria</taxon>
        <taxon>Saurischia</taxon>
        <taxon>Theropoda</taxon>
        <taxon>Coelurosauria</taxon>
        <taxon>Aves</taxon>
        <taxon>Neognathae</taxon>
        <taxon>Neoaves</taxon>
        <taxon>Mirandornithes</taxon>
        <taxon>Podicipediformes</taxon>
        <taxon>Podicipedidae</taxon>
        <taxon>Podilymbus</taxon>
    </lineage>
</organism>
<dbReference type="GO" id="GO:0030036">
    <property type="term" value="P:actin cytoskeleton organization"/>
    <property type="evidence" value="ECO:0007669"/>
    <property type="project" value="TreeGrafter"/>
</dbReference>
<dbReference type="Gene3D" id="3.30.1140.60">
    <property type="entry name" value="F-actin capping protein, alpha subunit"/>
    <property type="match status" value="1"/>
</dbReference>
<dbReference type="Pfam" id="PF01267">
    <property type="entry name" value="F-actin_cap_A"/>
    <property type="match status" value="1"/>
</dbReference>
<dbReference type="InterPro" id="IPR042489">
    <property type="entry name" value="CapZ_alpha_1"/>
</dbReference>
<feature type="non-terminal residue" evidence="5">
    <location>
        <position position="292"/>
    </location>
</feature>
<dbReference type="PANTHER" id="PTHR10653:SF6">
    <property type="entry name" value="F-ACTIN-CAPPING PROTEIN SUBUNIT ALPHA-3"/>
    <property type="match status" value="1"/>
</dbReference>